<evidence type="ECO:0000313" key="1">
    <source>
        <dbReference type="EMBL" id="KAL0640042.1"/>
    </source>
</evidence>
<organism evidence="1 2">
    <name type="scientific">Discina gigas</name>
    <dbReference type="NCBI Taxonomy" id="1032678"/>
    <lineage>
        <taxon>Eukaryota</taxon>
        <taxon>Fungi</taxon>
        <taxon>Dikarya</taxon>
        <taxon>Ascomycota</taxon>
        <taxon>Pezizomycotina</taxon>
        <taxon>Pezizomycetes</taxon>
        <taxon>Pezizales</taxon>
        <taxon>Discinaceae</taxon>
        <taxon>Discina</taxon>
    </lineage>
</organism>
<sequence>MTLKSKPTRGKAIFESQIKPMGKPKNTPAPAVHNPVPIINSAKATIESAANTFPDLTTIGNAFKLAISCINSQDHPDLEVEAQNWLTCAGRDIMERLGNELRNLHANKDNPFSLPVYALDPQIPLKLFTPAVPYMLVPYHDQFEDYLRQLLKACGLDAETWFVPIFDGGGRIGIDIMFPILPSGMKTRTVRNLIFNADFQNDFFGAVKGLKLED</sequence>
<dbReference type="Proteomes" id="UP001447188">
    <property type="component" value="Unassembled WGS sequence"/>
</dbReference>
<gene>
    <name evidence="1" type="ORF">Q9L58_000870</name>
</gene>
<evidence type="ECO:0000313" key="2">
    <source>
        <dbReference type="Proteomes" id="UP001447188"/>
    </source>
</evidence>
<keyword evidence="2" id="KW-1185">Reference proteome</keyword>
<dbReference type="EMBL" id="JBBBZM010000006">
    <property type="protein sequence ID" value="KAL0640042.1"/>
    <property type="molecule type" value="Genomic_DNA"/>
</dbReference>
<reference evidence="1 2" key="1">
    <citation type="submission" date="2024-02" db="EMBL/GenBank/DDBJ databases">
        <title>Discinaceae phylogenomics.</title>
        <authorList>
            <person name="Dirks A.C."/>
            <person name="James T.Y."/>
        </authorList>
    </citation>
    <scope>NUCLEOTIDE SEQUENCE [LARGE SCALE GENOMIC DNA]</scope>
    <source>
        <strain evidence="1 2">ACD0624</strain>
    </source>
</reference>
<protein>
    <submittedName>
        <fullName evidence="1">Uncharacterized protein</fullName>
    </submittedName>
</protein>
<proteinExistence type="predicted"/>
<accession>A0ABR3GVX4</accession>
<name>A0ABR3GVX4_9PEZI</name>
<comment type="caution">
    <text evidence="1">The sequence shown here is derived from an EMBL/GenBank/DDBJ whole genome shotgun (WGS) entry which is preliminary data.</text>
</comment>